<dbReference type="InterPro" id="IPR050646">
    <property type="entry name" value="Cas1"/>
</dbReference>
<evidence type="ECO:0000256" key="7">
    <source>
        <dbReference type="ARBA" id="ARBA00023125"/>
    </source>
</evidence>
<evidence type="ECO:0000256" key="10">
    <source>
        <dbReference type="HAMAP-Rule" id="MF_01470"/>
    </source>
</evidence>
<evidence type="ECO:0000313" key="12">
    <source>
        <dbReference type="Proteomes" id="UP001220610"/>
    </source>
</evidence>
<dbReference type="GO" id="GO:0016787">
    <property type="term" value="F:hydrolase activity"/>
    <property type="evidence" value="ECO:0007669"/>
    <property type="project" value="UniProtKB-KW"/>
</dbReference>
<dbReference type="Proteomes" id="UP001220610">
    <property type="component" value="Chromosome"/>
</dbReference>
<dbReference type="GO" id="GO:0004520">
    <property type="term" value="F:DNA endonuclease activity"/>
    <property type="evidence" value="ECO:0007669"/>
    <property type="project" value="InterPro"/>
</dbReference>
<keyword evidence="6 10" id="KW-0051">Antiviral defense</keyword>
<feature type="binding site" evidence="10">
    <location>
        <position position="207"/>
    </location>
    <ligand>
        <name>Mn(2+)</name>
        <dbReference type="ChEBI" id="CHEBI:29035"/>
    </ligand>
</feature>
<dbReference type="InterPro" id="IPR019855">
    <property type="entry name" value="CRISPR-assoc_Cas1_NMENI"/>
</dbReference>
<dbReference type="AlphaFoldDB" id="A0AAJ5WW22"/>
<evidence type="ECO:0000313" key="11">
    <source>
        <dbReference type="EMBL" id="WEK35430.1"/>
    </source>
</evidence>
<comment type="subunit">
    <text evidence="9 10">Homodimer, forms a heterotetramer with a Cas2 homodimer.</text>
</comment>
<keyword evidence="8 10" id="KW-0464">Manganese</keyword>
<dbReference type="GO" id="GO:0043571">
    <property type="term" value="P:maintenance of CRISPR repeat elements"/>
    <property type="evidence" value="ECO:0007669"/>
    <property type="project" value="UniProtKB-UniRule"/>
</dbReference>
<dbReference type="EMBL" id="CP119311">
    <property type="protein sequence ID" value="WEK35430.1"/>
    <property type="molecule type" value="Genomic_DNA"/>
</dbReference>
<evidence type="ECO:0000256" key="4">
    <source>
        <dbReference type="ARBA" id="ARBA00022801"/>
    </source>
</evidence>
<name>A0AAJ5WW22_9BACT</name>
<dbReference type="NCBIfam" id="TIGR00287">
    <property type="entry name" value="cas1"/>
    <property type="match status" value="1"/>
</dbReference>
<dbReference type="Gene3D" id="1.20.120.920">
    <property type="entry name" value="CRISPR-associated endonuclease Cas1, C-terminal domain"/>
    <property type="match status" value="1"/>
</dbReference>
<feature type="binding site" evidence="10">
    <location>
        <position position="222"/>
    </location>
    <ligand>
        <name>Mn(2+)</name>
        <dbReference type="ChEBI" id="CHEBI:29035"/>
    </ligand>
</feature>
<dbReference type="PANTHER" id="PTHR34353:SF2">
    <property type="entry name" value="CRISPR-ASSOCIATED ENDONUCLEASE CAS1 1"/>
    <property type="match status" value="1"/>
</dbReference>
<dbReference type="HAMAP" id="MF_01470">
    <property type="entry name" value="Cas1"/>
    <property type="match status" value="1"/>
</dbReference>
<keyword evidence="4 10" id="KW-0378">Hydrolase</keyword>
<evidence type="ECO:0000256" key="5">
    <source>
        <dbReference type="ARBA" id="ARBA00022842"/>
    </source>
</evidence>
<keyword evidence="1 10" id="KW-0540">Nuclease</keyword>
<dbReference type="InterPro" id="IPR002729">
    <property type="entry name" value="CRISPR-assoc_Cas1"/>
</dbReference>
<organism evidence="11 12">
    <name type="scientific">Candidatus Pseudobacter hemicellulosilyticus</name>
    <dbReference type="NCBI Taxonomy" id="3121375"/>
    <lineage>
        <taxon>Bacteria</taxon>
        <taxon>Pseudomonadati</taxon>
        <taxon>Bacteroidota</taxon>
        <taxon>Chitinophagia</taxon>
        <taxon>Chitinophagales</taxon>
        <taxon>Chitinophagaceae</taxon>
        <taxon>Pseudobacter</taxon>
    </lineage>
</organism>
<comment type="similarity">
    <text evidence="10">Belongs to the CRISPR-associated endonuclease Cas1 family.</text>
</comment>
<dbReference type="PANTHER" id="PTHR34353">
    <property type="entry name" value="CRISPR-ASSOCIATED ENDONUCLEASE CAS1 1"/>
    <property type="match status" value="1"/>
</dbReference>
<evidence type="ECO:0000256" key="2">
    <source>
        <dbReference type="ARBA" id="ARBA00022723"/>
    </source>
</evidence>
<proteinExistence type="inferred from homology"/>
<keyword evidence="3 10" id="KW-0255">Endonuclease</keyword>
<evidence type="ECO:0000256" key="9">
    <source>
        <dbReference type="ARBA" id="ARBA00038592"/>
    </source>
</evidence>
<keyword evidence="2 10" id="KW-0479">Metal-binding</keyword>
<evidence type="ECO:0000256" key="8">
    <source>
        <dbReference type="ARBA" id="ARBA00023211"/>
    </source>
</evidence>
<gene>
    <name evidence="10 11" type="primary">cas1</name>
    <name evidence="11" type="ORF">P0Y53_23300</name>
</gene>
<reference evidence="11" key="1">
    <citation type="submission" date="2023-03" db="EMBL/GenBank/DDBJ databases">
        <title>Andean soil-derived lignocellulolytic bacterial consortium as a source of novel taxa and putative plastic-active enzymes.</title>
        <authorList>
            <person name="Diaz-Garcia L."/>
            <person name="Chuvochina M."/>
            <person name="Feuerriegel G."/>
            <person name="Bunk B."/>
            <person name="Sproer C."/>
            <person name="Streit W.R."/>
            <person name="Rodriguez L.M."/>
            <person name="Overmann J."/>
            <person name="Jimenez D.J."/>
        </authorList>
    </citation>
    <scope>NUCLEOTIDE SEQUENCE</scope>
    <source>
        <strain evidence="11">MAG 7</strain>
    </source>
</reference>
<evidence type="ECO:0000256" key="1">
    <source>
        <dbReference type="ARBA" id="ARBA00022722"/>
    </source>
</evidence>
<evidence type="ECO:0000256" key="3">
    <source>
        <dbReference type="ARBA" id="ARBA00022759"/>
    </source>
</evidence>
<evidence type="ECO:0000256" key="6">
    <source>
        <dbReference type="ARBA" id="ARBA00023118"/>
    </source>
</evidence>
<comment type="cofactor">
    <cofactor evidence="10">
        <name>Mg(2+)</name>
        <dbReference type="ChEBI" id="CHEBI:18420"/>
    </cofactor>
    <cofactor evidence="10">
        <name>Mn(2+)</name>
        <dbReference type="ChEBI" id="CHEBI:29035"/>
    </cofactor>
</comment>
<keyword evidence="5 10" id="KW-0460">Magnesium</keyword>
<comment type="function">
    <text evidence="10">CRISPR (clustered regularly interspaced short palindromic repeat), is an adaptive immune system that provides protection against mobile genetic elements (viruses, transposable elements and conjugative plasmids). CRISPR clusters contain spacers, sequences complementary to antecedent mobile elements, and target invading nucleic acids. CRISPR clusters are transcribed and processed into CRISPR RNA (crRNA). Acts as a dsDNA endonuclease. Involved in the integration of spacer DNA into the CRISPR cassette.</text>
</comment>
<dbReference type="EC" id="3.1.-.-" evidence="10"/>
<dbReference type="NCBIfam" id="TIGR03639">
    <property type="entry name" value="cas1_NMENI"/>
    <property type="match status" value="1"/>
</dbReference>
<accession>A0AAJ5WW22</accession>
<dbReference type="GO" id="GO:0046872">
    <property type="term" value="F:metal ion binding"/>
    <property type="evidence" value="ECO:0007669"/>
    <property type="project" value="UniProtKB-UniRule"/>
</dbReference>
<dbReference type="InterPro" id="IPR042206">
    <property type="entry name" value="CRISPR-assoc_Cas1_C"/>
</dbReference>
<keyword evidence="7 10" id="KW-0238">DNA-binding</keyword>
<dbReference type="Pfam" id="PF01867">
    <property type="entry name" value="Cas_Cas1"/>
    <property type="match status" value="1"/>
</dbReference>
<protein>
    <recommendedName>
        <fullName evidence="10">CRISPR-associated endonuclease Cas1</fullName>
        <ecNumber evidence="10">3.1.-.-</ecNumber>
    </recommendedName>
</protein>
<dbReference type="GO" id="GO:0051607">
    <property type="term" value="P:defense response to virus"/>
    <property type="evidence" value="ECO:0007669"/>
    <property type="project" value="UniProtKB-UniRule"/>
</dbReference>
<feature type="binding site" evidence="10">
    <location>
        <position position="148"/>
    </location>
    <ligand>
        <name>Mn(2+)</name>
        <dbReference type="ChEBI" id="CHEBI:29035"/>
    </ligand>
</feature>
<dbReference type="GO" id="GO:0003677">
    <property type="term" value="F:DNA binding"/>
    <property type="evidence" value="ECO:0007669"/>
    <property type="project" value="UniProtKB-KW"/>
</dbReference>
<sequence>MIKRTLYFGNPAYLKTLNEQLVLELPDTGETKSIPIEDIGICILDHQQITVTQALLAKLLANNTAVITCDHTHHPTGLLLNLDGNSLQSQHFQSQLAASVPLKKQLWQQTIIAKIQNQAALLAIQREESKLLLNYAGSVKSGDSENHEAKAAAYYWKRIFPDFLEFRRERYGPPPNNLLNYGYAIVRALVARNLVSSGLLPTFGIHHRNQYNAYCLADDIMEPYRPYVDQVVCRIIRGNGRFLEMTPLMKKELLSIPAMDVHIDGNKSPLINAVQRTTASLAKCFEGKQRKLLYPELQ</sequence>